<organism evidence="14 15">
    <name type="scientific">Hadarchaeum yellowstonense</name>
    <dbReference type="NCBI Taxonomy" id="1776334"/>
    <lineage>
        <taxon>Archaea</taxon>
        <taxon>Methanobacteriati</taxon>
        <taxon>Candidatus Hadarchaeota</taxon>
        <taxon>Candidatus Hadarchaeia</taxon>
        <taxon>Candidatus Hadarchaeales</taxon>
        <taxon>Candidatus Hadarchaeaceae</taxon>
        <taxon>Candidatus Hadarchaeum</taxon>
    </lineage>
</organism>
<comment type="caution">
    <text evidence="14">The sequence shown here is derived from an EMBL/GenBank/DDBJ whole genome shotgun (WGS) entry which is preliminary data.</text>
</comment>
<dbReference type="Pfam" id="PF00730">
    <property type="entry name" value="HhH-GPD"/>
    <property type="match status" value="1"/>
</dbReference>
<dbReference type="Gene3D" id="1.10.1670.10">
    <property type="entry name" value="Helix-hairpin-Helix base-excision DNA repair enzymes (C-terminal)"/>
    <property type="match status" value="1"/>
</dbReference>
<keyword evidence="6" id="KW-0408">Iron</keyword>
<dbReference type="STRING" id="1776334.APZ16_03250"/>
<evidence type="ECO:0000256" key="9">
    <source>
        <dbReference type="ARBA" id="ARBA00023295"/>
    </source>
</evidence>
<evidence type="ECO:0000256" key="10">
    <source>
        <dbReference type="ARBA" id="ARBA00052915"/>
    </source>
</evidence>
<evidence type="ECO:0000256" key="3">
    <source>
        <dbReference type="ARBA" id="ARBA00022723"/>
    </source>
</evidence>
<dbReference type="CDD" id="cd00056">
    <property type="entry name" value="ENDO3c"/>
    <property type="match status" value="1"/>
</dbReference>
<dbReference type="Proteomes" id="UP000074294">
    <property type="component" value="Unassembled WGS sequence"/>
</dbReference>
<evidence type="ECO:0000256" key="6">
    <source>
        <dbReference type="ARBA" id="ARBA00023004"/>
    </source>
</evidence>
<feature type="domain" description="Helix-hairpin-helix DNA-binding motif class 1" evidence="12">
    <location>
        <begin position="110"/>
        <end position="129"/>
    </location>
</feature>
<dbReference type="GO" id="GO:0051539">
    <property type="term" value="F:4 iron, 4 sulfur cluster binding"/>
    <property type="evidence" value="ECO:0007669"/>
    <property type="project" value="UniProtKB-KW"/>
</dbReference>
<dbReference type="FunFam" id="1.10.340.30:FF:000001">
    <property type="entry name" value="Endonuclease III"/>
    <property type="match status" value="1"/>
</dbReference>
<dbReference type="PANTHER" id="PTHR10359">
    <property type="entry name" value="A/G-SPECIFIC ADENINE GLYCOSYLASE/ENDONUCLEASE III"/>
    <property type="match status" value="1"/>
</dbReference>
<evidence type="ECO:0000313" key="15">
    <source>
        <dbReference type="Proteomes" id="UP000074294"/>
    </source>
</evidence>
<protein>
    <recommendedName>
        <fullName evidence="11">thymine-DNA glycosylase</fullName>
        <ecNumber evidence="11">3.2.2.29</ecNumber>
    </recommendedName>
</protein>
<dbReference type="InterPro" id="IPR011257">
    <property type="entry name" value="DNA_glycosylase"/>
</dbReference>
<dbReference type="PIRSF" id="PIRSF001435">
    <property type="entry name" value="Nth"/>
    <property type="match status" value="1"/>
</dbReference>
<dbReference type="Gene3D" id="1.10.340.30">
    <property type="entry name" value="Hypothetical protein, domain 2"/>
    <property type="match status" value="1"/>
</dbReference>
<keyword evidence="9" id="KW-0326">Glycosidase</keyword>
<dbReference type="PANTHER" id="PTHR10359:SF18">
    <property type="entry name" value="ENDONUCLEASE III"/>
    <property type="match status" value="1"/>
</dbReference>
<dbReference type="Pfam" id="PF00633">
    <property type="entry name" value="HHH"/>
    <property type="match status" value="1"/>
</dbReference>
<evidence type="ECO:0000256" key="11">
    <source>
        <dbReference type="ARBA" id="ARBA00066769"/>
    </source>
</evidence>
<dbReference type="InterPro" id="IPR003265">
    <property type="entry name" value="HhH-GPD_domain"/>
</dbReference>
<comment type="catalytic activity">
    <reaction evidence="10">
        <text>Hydrolyzes mismatched double-stranded DNA and polynucleotides, releasing free thymine.</text>
        <dbReference type="EC" id="3.2.2.29"/>
    </reaction>
</comment>
<evidence type="ECO:0000256" key="4">
    <source>
        <dbReference type="ARBA" id="ARBA00022763"/>
    </source>
</evidence>
<evidence type="ECO:0000259" key="12">
    <source>
        <dbReference type="SMART" id="SM00278"/>
    </source>
</evidence>
<dbReference type="SUPFAM" id="SSF48150">
    <property type="entry name" value="DNA-glycosylase"/>
    <property type="match status" value="1"/>
</dbReference>
<dbReference type="InterPro" id="IPR003583">
    <property type="entry name" value="Hlx-hairpin-Hlx_DNA-bd_motif"/>
</dbReference>
<dbReference type="GO" id="GO:0141016">
    <property type="term" value="F:G/T mismatch-specific thymine-DNA glycosylase activity"/>
    <property type="evidence" value="ECO:0007669"/>
    <property type="project" value="UniProtKB-EC"/>
</dbReference>
<dbReference type="EMBL" id="LQMQ01000057">
    <property type="protein sequence ID" value="KUO39671.1"/>
    <property type="molecule type" value="Genomic_DNA"/>
</dbReference>
<evidence type="ECO:0000256" key="2">
    <source>
        <dbReference type="ARBA" id="ARBA00022485"/>
    </source>
</evidence>
<keyword evidence="4" id="KW-0227">DNA damage</keyword>
<dbReference type="SMART" id="SM00278">
    <property type="entry name" value="HhH1"/>
    <property type="match status" value="2"/>
</dbReference>
<keyword evidence="7" id="KW-0411">Iron-sulfur</keyword>
<evidence type="ECO:0000259" key="13">
    <source>
        <dbReference type="SMART" id="SM00478"/>
    </source>
</evidence>
<dbReference type="InterPro" id="IPR000445">
    <property type="entry name" value="HhH_motif"/>
</dbReference>
<dbReference type="SMART" id="SM00478">
    <property type="entry name" value="ENDO3c"/>
    <property type="match status" value="1"/>
</dbReference>
<dbReference type="GO" id="GO:0046872">
    <property type="term" value="F:metal ion binding"/>
    <property type="evidence" value="ECO:0007669"/>
    <property type="project" value="UniProtKB-KW"/>
</dbReference>
<evidence type="ECO:0000256" key="5">
    <source>
        <dbReference type="ARBA" id="ARBA00022801"/>
    </source>
</evidence>
<keyword evidence="2" id="KW-0004">4Fe-4S</keyword>
<accession>A0A147JT96</accession>
<gene>
    <name evidence="14" type="ORF">APZ16_03250</name>
</gene>
<name>A0A147JT96_HADYE</name>
<keyword evidence="8" id="KW-0234">DNA repair</keyword>
<sequence>MEAILNQLNGVFKPWRLREKDPFLLLVGTVLSQNTNDRNSFAAFKSLTSRFTTPEQIASASLREIGKLIKIGGLYREKAKRLKEISKLVWKKYGGNMNLILQKPAVEARRELLSLPGVGPKTADVVLAFGAGHDVFPVDTHVFRVSKRLGFAEPKDGYEEVKRKLERVTPPGRRIEGHVLLIQLGRNYCRSRNPNHKECPINRFCPVGTRYAGPSLPLRRRAHQP</sequence>
<proteinExistence type="inferred from homology"/>
<evidence type="ECO:0000256" key="8">
    <source>
        <dbReference type="ARBA" id="ARBA00023204"/>
    </source>
</evidence>
<dbReference type="GO" id="GO:0003677">
    <property type="term" value="F:DNA binding"/>
    <property type="evidence" value="ECO:0007669"/>
    <property type="project" value="InterPro"/>
</dbReference>
<feature type="domain" description="Helix-hairpin-helix DNA-binding motif class 1" evidence="12">
    <location>
        <begin position="66"/>
        <end position="85"/>
    </location>
</feature>
<dbReference type="EC" id="3.2.2.29" evidence="11"/>
<feature type="domain" description="HhH-GPD" evidence="13">
    <location>
        <begin position="31"/>
        <end position="187"/>
    </location>
</feature>
<comment type="similarity">
    <text evidence="1">Belongs to the Nth/MutY family.</text>
</comment>
<reference evidence="14 15" key="1">
    <citation type="journal article" date="2016" name="Nat. Microbiol.">
        <title>Genomic inference of the metabolism of cosmopolitan subsurface Archaea, Hadesarchaea.</title>
        <authorList>
            <person name="Baker B.J."/>
            <person name="Saw J.H."/>
            <person name="Lind A.E."/>
            <person name="Lazar C.S."/>
            <person name="Hinrichs K.-U."/>
            <person name="Teske A.P."/>
            <person name="Ettema T.J."/>
        </authorList>
    </citation>
    <scope>NUCLEOTIDE SEQUENCE [LARGE SCALE GENOMIC DNA]</scope>
</reference>
<evidence type="ECO:0000256" key="1">
    <source>
        <dbReference type="ARBA" id="ARBA00008343"/>
    </source>
</evidence>
<evidence type="ECO:0000256" key="7">
    <source>
        <dbReference type="ARBA" id="ARBA00023014"/>
    </source>
</evidence>
<dbReference type="AlphaFoldDB" id="A0A147JT96"/>
<keyword evidence="3" id="KW-0479">Metal-binding</keyword>
<dbReference type="InterPro" id="IPR023170">
    <property type="entry name" value="HhH_base_excis_C"/>
</dbReference>
<dbReference type="GO" id="GO:0006285">
    <property type="term" value="P:base-excision repair, AP site formation"/>
    <property type="evidence" value="ECO:0007669"/>
    <property type="project" value="TreeGrafter"/>
</dbReference>
<evidence type="ECO:0000313" key="14">
    <source>
        <dbReference type="EMBL" id="KUO39671.1"/>
    </source>
</evidence>
<keyword evidence="5" id="KW-0378">Hydrolase</keyword>